<proteinExistence type="predicted"/>
<sequence>MNKVIITALLLCTGFITIGCEKTYSVEEFKKDKKLRLEWQKKCYLGGASMHKSKNCENAIIAERQLFLGG</sequence>
<dbReference type="EMBL" id="NJGE01000009">
    <property type="protein sequence ID" value="PIT68989.1"/>
    <property type="molecule type" value="Genomic_DNA"/>
</dbReference>
<accession>A0A2M6US43</accession>
<dbReference type="PROSITE" id="PS51257">
    <property type="entry name" value="PROKAR_LIPOPROTEIN"/>
    <property type="match status" value="1"/>
</dbReference>
<evidence type="ECO:0008006" key="3">
    <source>
        <dbReference type="Google" id="ProtNLM"/>
    </source>
</evidence>
<dbReference type="NCBIfam" id="NF033894">
    <property type="entry name" value="Eex_IncN"/>
    <property type="match status" value="1"/>
</dbReference>
<evidence type="ECO:0000313" key="2">
    <source>
        <dbReference type="Proteomes" id="UP000229839"/>
    </source>
</evidence>
<evidence type="ECO:0000313" key="1">
    <source>
        <dbReference type="EMBL" id="PIT68989.1"/>
    </source>
</evidence>
<protein>
    <recommendedName>
        <fullName evidence="3">Lipoprotein</fullName>
    </recommendedName>
</protein>
<dbReference type="AlphaFoldDB" id="A0A2M6US43"/>
<dbReference type="Proteomes" id="UP000229839">
    <property type="component" value="Unassembled WGS sequence"/>
</dbReference>
<gene>
    <name evidence="1" type="ORF">CER18_04795</name>
</gene>
<reference evidence="1 2" key="1">
    <citation type="submission" date="2017-06" db="EMBL/GenBank/DDBJ databases">
        <title>Draft genome of Bartonella tribocorum strain L103, isolated from a rodent in Laos.</title>
        <authorList>
            <person name="Hadjadj L."/>
            <person name="Jiyipong T."/>
            <person name="Morand S."/>
            <person name="Diene S.M."/>
            <person name="Rolain J.-M."/>
        </authorList>
    </citation>
    <scope>NUCLEOTIDE SEQUENCE [LARGE SCALE GENOMIC DNA]</scope>
    <source>
        <strain evidence="1 2">L103</strain>
    </source>
</reference>
<name>A0A2M6US43_9HYPH</name>
<organism evidence="1 2">
    <name type="scientific">Bartonella tribocorum</name>
    <dbReference type="NCBI Taxonomy" id="85701"/>
    <lineage>
        <taxon>Bacteria</taxon>
        <taxon>Pseudomonadati</taxon>
        <taxon>Pseudomonadota</taxon>
        <taxon>Alphaproteobacteria</taxon>
        <taxon>Hyphomicrobiales</taxon>
        <taxon>Bartonellaceae</taxon>
        <taxon>Bartonella</taxon>
    </lineage>
</organism>
<dbReference type="InterPro" id="IPR047937">
    <property type="entry name" value="Eex_IncN-like"/>
</dbReference>
<dbReference type="RefSeq" id="WP_100128944.1">
    <property type="nucleotide sequence ID" value="NZ_CADDYI010000009.1"/>
</dbReference>
<dbReference type="OrthoDB" id="7926012at2"/>
<comment type="caution">
    <text evidence="1">The sequence shown here is derived from an EMBL/GenBank/DDBJ whole genome shotgun (WGS) entry which is preliminary data.</text>
</comment>